<keyword evidence="4" id="KW-0092">Biotin</keyword>
<dbReference type="EMBL" id="VFOS01000001">
    <property type="protein sequence ID" value="TQL64875.1"/>
    <property type="molecule type" value="Genomic_DNA"/>
</dbReference>
<evidence type="ECO:0000259" key="7">
    <source>
        <dbReference type="Pfam" id="PF03099"/>
    </source>
</evidence>
<gene>
    <name evidence="8" type="ORF">FB461_1401</name>
</gene>
<dbReference type="SUPFAM" id="SSF55681">
    <property type="entry name" value="Class II aaRS and biotin synthetases"/>
    <property type="match status" value="1"/>
</dbReference>
<dbReference type="Pfam" id="PF03099">
    <property type="entry name" value="BPL_LplA_LipB"/>
    <property type="match status" value="1"/>
</dbReference>
<dbReference type="GO" id="GO:0005737">
    <property type="term" value="C:cytoplasm"/>
    <property type="evidence" value="ECO:0007669"/>
    <property type="project" value="TreeGrafter"/>
</dbReference>
<dbReference type="CDD" id="cd16442">
    <property type="entry name" value="BPL"/>
    <property type="match status" value="1"/>
</dbReference>
<reference evidence="8 9" key="1">
    <citation type="submission" date="2019-06" db="EMBL/GenBank/DDBJ databases">
        <title>Sequencing the genomes of 1000 actinobacteria strains.</title>
        <authorList>
            <person name="Klenk H.-P."/>
        </authorList>
    </citation>
    <scope>NUCLEOTIDE SEQUENCE [LARGE SCALE GENOMIC DNA]</scope>
    <source>
        <strain evidence="8 9">DSM 4813</strain>
    </source>
</reference>
<dbReference type="NCBIfam" id="TIGR00121">
    <property type="entry name" value="birA_ligase"/>
    <property type="match status" value="1"/>
</dbReference>
<keyword evidence="1 8" id="KW-0436">Ligase</keyword>
<keyword evidence="3" id="KW-0067">ATP-binding</keyword>
<evidence type="ECO:0000256" key="3">
    <source>
        <dbReference type="ARBA" id="ARBA00022840"/>
    </source>
</evidence>
<dbReference type="GO" id="GO:0004077">
    <property type="term" value="F:biotin--[biotin carboxyl-carrier protein] ligase activity"/>
    <property type="evidence" value="ECO:0007669"/>
    <property type="project" value="UniProtKB-EC"/>
</dbReference>
<dbReference type="InterPro" id="IPR004408">
    <property type="entry name" value="Biotin_CoA_COase_ligase"/>
</dbReference>
<dbReference type="Pfam" id="PF02237">
    <property type="entry name" value="BPL_C"/>
    <property type="match status" value="1"/>
</dbReference>
<dbReference type="EC" id="6.3.4.15" evidence="5"/>
<dbReference type="GO" id="GO:0005524">
    <property type="term" value="F:ATP binding"/>
    <property type="evidence" value="ECO:0007669"/>
    <property type="project" value="UniProtKB-KW"/>
</dbReference>
<evidence type="ECO:0000259" key="6">
    <source>
        <dbReference type="Pfam" id="PF02237"/>
    </source>
</evidence>
<dbReference type="InterPro" id="IPR003142">
    <property type="entry name" value="BPL_C"/>
</dbReference>
<evidence type="ECO:0000256" key="1">
    <source>
        <dbReference type="ARBA" id="ARBA00022598"/>
    </source>
</evidence>
<feature type="domain" description="BPL/LPL catalytic" evidence="7">
    <location>
        <begin position="60"/>
        <end position="172"/>
    </location>
</feature>
<dbReference type="OrthoDB" id="9807064at2"/>
<evidence type="ECO:0000256" key="5">
    <source>
        <dbReference type="ARBA" id="ARBA00024227"/>
    </source>
</evidence>
<accession>A0A542ZX04</accession>
<dbReference type="RefSeq" id="WP_142120137.1">
    <property type="nucleotide sequence ID" value="NZ_BAAASV010000002.1"/>
</dbReference>
<evidence type="ECO:0000313" key="9">
    <source>
        <dbReference type="Proteomes" id="UP000315389"/>
    </source>
</evidence>
<dbReference type="InterPro" id="IPR008988">
    <property type="entry name" value="Transcriptional_repressor_C"/>
</dbReference>
<comment type="caution">
    <text evidence="8">The sequence shown here is derived from an EMBL/GenBank/DDBJ whole genome shotgun (WGS) entry which is preliminary data.</text>
</comment>
<dbReference type="Proteomes" id="UP000315389">
    <property type="component" value="Unassembled WGS sequence"/>
</dbReference>
<dbReference type="PANTHER" id="PTHR12835:SF5">
    <property type="entry name" value="BIOTIN--PROTEIN LIGASE"/>
    <property type="match status" value="1"/>
</dbReference>
<keyword evidence="2" id="KW-0547">Nucleotide-binding</keyword>
<dbReference type="Gene3D" id="3.30.930.10">
    <property type="entry name" value="Bira Bifunctional Protein, Domain 2"/>
    <property type="match status" value="1"/>
</dbReference>
<dbReference type="Gene3D" id="2.30.30.100">
    <property type="match status" value="1"/>
</dbReference>
<proteinExistence type="predicted"/>
<protein>
    <recommendedName>
        <fullName evidence="5">biotin--[biotin carboxyl-carrier protein] ligase</fullName>
        <ecNumber evidence="5">6.3.4.15</ecNumber>
    </recommendedName>
</protein>
<name>A0A542ZX04_RARFA</name>
<dbReference type="PANTHER" id="PTHR12835">
    <property type="entry name" value="BIOTIN PROTEIN LIGASE"/>
    <property type="match status" value="1"/>
</dbReference>
<sequence>MTDPSATGSEFAAIEAERLLTALEAAGTPLTRLEVAAEASSTNAILLAGIAAEGSGWIAPCALIAEHQFAGRGRHDRTWVTPPRVALTASVAVPVPSGLPPTLLPLIAGLATCGAVREATALPTGLKWPNDVLIQPAYAADTPSFGRWRKVAGILVQLAPGRPRDSAIAVVGIGLNVHQAQAELPVHHATSLDAAMEVTPGAASPRRADRTSLAVGVIGRLLDLLGTAREFGTDPVLDLLAAETLTLGQYVRIEAVGGEPLAGRAIGLGPAGELAIRLPDGAIRTVYEGDVHHLR</sequence>
<evidence type="ECO:0000256" key="2">
    <source>
        <dbReference type="ARBA" id="ARBA00022741"/>
    </source>
</evidence>
<dbReference type="InterPro" id="IPR045864">
    <property type="entry name" value="aa-tRNA-synth_II/BPL/LPL"/>
</dbReference>
<dbReference type="SUPFAM" id="SSF50037">
    <property type="entry name" value="C-terminal domain of transcriptional repressors"/>
    <property type="match status" value="1"/>
</dbReference>
<feature type="domain" description="Biotin protein ligase C-terminal" evidence="6">
    <location>
        <begin position="246"/>
        <end position="293"/>
    </location>
</feature>
<organism evidence="8 9">
    <name type="scientific">Rarobacter faecitabidus</name>
    <dbReference type="NCBI Taxonomy" id="13243"/>
    <lineage>
        <taxon>Bacteria</taxon>
        <taxon>Bacillati</taxon>
        <taxon>Actinomycetota</taxon>
        <taxon>Actinomycetes</taxon>
        <taxon>Micrococcales</taxon>
        <taxon>Rarobacteraceae</taxon>
        <taxon>Rarobacter</taxon>
    </lineage>
</organism>
<keyword evidence="9" id="KW-1185">Reference proteome</keyword>
<evidence type="ECO:0000256" key="4">
    <source>
        <dbReference type="ARBA" id="ARBA00023267"/>
    </source>
</evidence>
<dbReference type="AlphaFoldDB" id="A0A542ZX04"/>
<evidence type="ECO:0000313" key="8">
    <source>
        <dbReference type="EMBL" id="TQL64875.1"/>
    </source>
</evidence>
<dbReference type="InterPro" id="IPR004143">
    <property type="entry name" value="BPL_LPL_catalytic"/>
</dbReference>